<dbReference type="STRING" id="765257.A0A0C9YSK6"/>
<accession>A0A0C9YSK6</accession>
<dbReference type="OrthoDB" id="3269001at2759"/>
<protein>
    <submittedName>
        <fullName evidence="1">Uncharacterized protein</fullName>
    </submittedName>
</protein>
<dbReference type="Proteomes" id="UP000054018">
    <property type="component" value="Unassembled WGS sequence"/>
</dbReference>
<keyword evidence="2" id="KW-1185">Reference proteome</keyword>
<organism evidence="1 2">
    <name type="scientific">Pisolithus microcarpus 441</name>
    <dbReference type="NCBI Taxonomy" id="765257"/>
    <lineage>
        <taxon>Eukaryota</taxon>
        <taxon>Fungi</taxon>
        <taxon>Dikarya</taxon>
        <taxon>Basidiomycota</taxon>
        <taxon>Agaricomycotina</taxon>
        <taxon>Agaricomycetes</taxon>
        <taxon>Agaricomycetidae</taxon>
        <taxon>Boletales</taxon>
        <taxon>Sclerodermatineae</taxon>
        <taxon>Pisolithaceae</taxon>
        <taxon>Pisolithus</taxon>
    </lineage>
</organism>
<name>A0A0C9YSK6_9AGAM</name>
<gene>
    <name evidence="1" type="ORF">PISMIDRAFT_53187</name>
</gene>
<dbReference type="HOGENOM" id="CLU_078867_1_0_1"/>
<feature type="non-terminal residue" evidence="1">
    <location>
        <position position="1"/>
    </location>
</feature>
<evidence type="ECO:0000313" key="1">
    <source>
        <dbReference type="EMBL" id="KIK10933.1"/>
    </source>
</evidence>
<proteinExistence type="predicted"/>
<dbReference type="AlphaFoldDB" id="A0A0C9YSK6"/>
<reference evidence="1 2" key="1">
    <citation type="submission" date="2014-04" db="EMBL/GenBank/DDBJ databases">
        <authorList>
            <consortium name="DOE Joint Genome Institute"/>
            <person name="Kuo A."/>
            <person name="Kohler A."/>
            <person name="Costa M.D."/>
            <person name="Nagy L.G."/>
            <person name="Floudas D."/>
            <person name="Copeland A."/>
            <person name="Barry K.W."/>
            <person name="Cichocki N."/>
            <person name="Veneault-Fourrey C."/>
            <person name="LaButti K."/>
            <person name="Lindquist E.A."/>
            <person name="Lipzen A."/>
            <person name="Lundell T."/>
            <person name="Morin E."/>
            <person name="Murat C."/>
            <person name="Sun H."/>
            <person name="Tunlid A."/>
            <person name="Henrissat B."/>
            <person name="Grigoriev I.V."/>
            <person name="Hibbett D.S."/>
            <person name="Martin F."/>
            <person name="Nordberg H.P."/>
            <person name="Cantor M.N."/>
            <person name="Hua S.X."/>
        </authorList>
    </citation>
    <scope>NUCLEOTIDE SEQUENCE [LARGE SCALE GENOMIC DNA]</scope>
    <source>
        <strain evidence="1 2">441</strain>
    </source>
</reference>
<dbReference type="EMBL" id="KN834357">
    <property type="protein sequence ID" value="KIK10933.1"/>
    <property type="molecule type" value="Genomic_DNA"/>
</dbReference>
<feature type="non-terminal residue" evidence="1">
    <location>
        <position position="121"/>
    </location>
</feature>
<evidence type="ECO:0000313" key="2">
    <source>
        <dbReference type="Proteomes" id="UP000054018"/>
    </source>
</evidence>
<reference evidence="2" key="2">
    <citation type="submission" date="2015-01" db="EMBL/GenBank/DDBJ databases">
        <title>Evolutionary Origins and Diversification of the Mycorrhizal Mutualists.</title>
        <authorList>
            <consortium name="DOE Joint Genome Institute"/>
            <consortium name="Mycorrhizal Genomics Consortium"/>
            <person name="Kohler A."/>
            <person name="Kuo A."/>
            <person name="Nagy L.G."/>
            <person name="Floudas D."/>
            <person name="Copeland A."/>
            <person name="Barry K.W."/>
            <person name="Cichocki N."/>
            <person name="Veneault-Fourrey C."/>
            <person name="LaButti K."/>
            <person name="Lindquist E.A."/>
            <person name="Lipzen A."/>
            <person name="Lundell T."/>
            <person name="Morin E."/>
            <person name="Murat C."/>
            <person name="Riley R."/>
            <person name="Ohm R."/>
            <person name="Sun H."/>
            <person name="Tunlid A."/>
            <person name="Henrissat B."/>
            <person name="Grigoriev I.V."/>
            <person name="Hibbett D.S."/>
            <person name="Martin F."/>
        </authorList>
    </citation>
    <scope>NUCLEOTIDE SEQUENCE [LARGE SCALE GENOMIC DNA]</scope>
    <source>
        <strain evidence="2">441</strain>
    </source>
</reference>
<sequence length="121" mass="14130">INNFLRVLVNELLEFWEPGVFFSRTAQHRNGRLVSLALVPLVCDVLGARQVGGFLIHADQWHLANTSEERDRIARTHGVRFSELLRLPYWDPIWFTVLDSMHAFFLHAIPQHIRYIWGISP</sequence>